<gene>
    <name evidence="1" type="ORF">TRIUR3_10188</name>
</gene>
<accession>M8AIH6</accession>
<dbReference type="AlphaFoldDB" id="M8AIH6"/>
<organism evidence="1">
    <name type="scientific">Triticum urartu</name>
    <name type="common">Red wild einkorn</name>
    <name type="synonym">Crithodium urartu</name>
    <dbReference type="NCBI Taxonomy" id="4572"/>
    <lineage>
        <taxon>Eukaryota</taxon>
        <taxon>Viridiplantae</taxon>
        <taxon>Streptophyta</taxon>
        <taxon>Embryophyta</taxon>
        <taxon>Tracheophyta</taxon>
        <taxon>Spermatophyta</taxon>
        <taxon>Magnoliopsida</taxon>
        <taxon>Liliopsida</taxon>
        <taxon>Poales</taxon>
        <taxon>Poaceae</taxon>
        <taxon>BOP clade</taxon>
        <taxon>Pooideae</taxon>
        <taxon>Triticodae</taxon>
        <taxon>Triticeae</taxon>
        <taxon>Triticinae</taxon>
        <taxon>Triticum</taxon>
    </lineage>
</organism>
<dbReference type="eggNOG" id="ENOG502R4YS">
    <property type="taxonomic scope" value="Eukaryota"/>
</dbReference>
<proteinExistence type="predicted"/>
<reference evidence="1" key="1">
    <citation type="journal article" date="2013" name="Nature">
        <title>Draft genome of the wheat A-genome progenitor Triticum urartu.</title>
        <authorList>
            <person name="Ling H.Q."/>
            <person name="Zhao S."/>
            <person name="Liu D."/>
            <person name="Wang J."/>
            <person name="Sun H."/>
            <person name="Zhang C."/>
            <person name="Fan H."/>
            <person name="Li D."/>
            <person name="Dong L."/>
            <person name="Tao Y."/>
            <person name="Gao C."/>
            <person name="Wu H."/>
            <person name="Li Y."/>
            <person name="Cui Y."/>
            <person name="Guo X."/>
            <person name="Zheng S."/>
            <person name="Wang B."/>
            <person name="Yu K."/>
            <person name="Liang Q."/>
            <person name="Yang W."/>
            <person name="Lou X."/>
            <person name="Chen J."/>
            <person name="Feng M."/>
            <person name="Jian J."/>
            <person name="Zhang X."/>
            <person name="Luo G."/>
            <person name="Jiang Y."/>
            <person name="Liu J."/>
            <person name="Wang Z."/>
            <person name="Sha Y."/>
            <person name="Zhang B."/>
            <person name="Wu H."/>
            <person name="Tang D."/>
            <person name="Shen Q."/>
            <person name="Xue P."/>
            <person name="Zou S."/>
            <person name="Wang X."/>
            <person name="Liu X."/>
            <person name="Wang F."/>
            <person name="Yang Y."/>
            <person name="An X."/>
            <person name="Dong Z."/>
            <person name="Zhang K."/>
            <person name="Zhang X."/>
            <person name="Luo M.C."/>
            <person name="Dvorak J."/>
            <person name="Tong Y."/>
            <person name="Wang J."/>
            <person name="Yang H."/>
            <person name="Li Z."/>
            <person name="Wang D."/>
            <person name="Zhang A."/>
            <person name="Wang J."/>
        </authorList>
    </citation>
    <scope>NUCLEOTIDE SEQUENCE</scope>
</reference>
<name>M8AIH6_TRIUA</name>
<dbReference type="EMBL" id="KD107388">
    <property type="protein sequence ID" value="EMS60564.1"/>
    <property type="molecule type" value="Genomic_DNA"/>
</dbReference>
<evidence type="ECO:0000313" key="1">
    <source>
        <dbReference type="EMBL" id="EMS60564.1"/>
    </source>
</evidence>
<protein>
    <submittedName>
        <fullName evidence="1">Uncharacterized protein</fullName>
    </submittedName>
</protein>
<sequence length="135" mass="13745">MACLLLLALAWAASAAAWDKPVVWTTGTVGPEAEGCDKKKHGKGAGVGVGGGMGGGVGAGGGAGGHVGAGGVQPCKRRPLRLWEFNPEGPRAIQSFLGLTHEEMYKSFFGPQIECPNTTEDVGLSSNHAAEQGML</sequence>